<comment type="caution">
    <text evidence="16">The sequence shown here is derived from an EMBL/GenBank/DDBJ whole genome shotgun (WGS) entry which is preliminary data.</text>
</comment>
<dbReference type="PROSITE" id="PS00450">
    <property type="entry name" value="ACONITASE_1"/>
    <property type="match status" value="1"/>
</dbReference>
<keyword evidence="8" id="KW-0479">Metal-binding</keyword>
<proteinExistence type="predicted"/>
<dbReference type="GO" id="GO:0003723">
    <property type="term" value="F:RNA binding"/>
    <property type="evidence" value="ECO:0007669"/>
    <property type="project" value="UniProtKB-KW"/>
</dbReference>
<dbReference type="Gene3D" id="3.30.499.10">
    <property type="entry name" value="Aconitase, domain 3"/>
    <property type="match status" value="2"/>
</dbReference>
<dbReference type="SUPFAM" id="SSF53732">
    <property type="entry name" value="Aconitase iron-sulfur domain"/>
    <property type="match status" value="1"/>
</dbReference>
<keyword evidence="9" id="KW-0694">RNA-binding</keyword>
<organism evidence="16 17">
    <name type="scientific">Candidatus Fonsibacter lacus</name>
    <dbReference type="NCBI Taxonomy" id="2576439"/>
    <lineage>
        <taxon>Bacteria</taxon>
        <taxon>Pseudomonadati</taxon>
        <taxon>Pseudomonadota</taxon>
        <taxon>Alphaproteobacteria</taxon>
        <taxon>Candidatus Pelagibacterales</taxon>
        <taxon>Candidatus Pelagibacterales incertae sedis</taxon>
        <taxon>Candidatus Fonsibacter</taxon>
    </lineage>
</organism>
<accession>A0A966HM67</accession>
<dbReference type="EC" id="4.2.1.3" evidence="5"/>
<comment type="pathway">
    <text evidence="3">Carbohydrate metabolism; tricarboxylic acid cycle.</text>
</comment>
<dbReference type="CDD" id="cd01586">
    <property type="entry name" value="AcnA_IRP"/>
    <property type="match status" value="1"/>
</dbReference>
<dbReference type="AlphaFoldDB" id="A0A966HM67"/>
<evidence type="ECO:0000256" key="8">
    <source>
        <dbReference type="ARBA" id="ARBA00022723"/>
    </source>
</evidence>
<evidence type="ECO:0000256" key="7">
    <source>
        <dbReference type="ARBA" id="ARBA00022532"/>
    </source>
</evidence>
<comment type="catalytic activity">
    <reaction evidence="12">
        <text>citrate = D-threo-isocitrate</text>
        <dbReference type="Rhea" id="RHEA:10336"/>
        <dbReference type="ChEBI" id="CHEBI:15562"/>
        <dbReference type="ChEBI" id="CHEBI:16947"/>
        <dbReference type="EC" id="4.2.1.3"/>
    </reaction>
</comment>
<sequence>VKAKNKDPKKINPLSQVDLVIDHSVMVDNYANKDSFDLNVEKEFSRNGERYSFLKWGQQAFNNFKVVPPGTGICHQVNLEYLSKVVWSSKINGELTAYPDTLVGTDSHTTMVNGLAVLGWGVGGIEAEAVMLGQPISMLIPEVVGFEIKGKLPEGTTATDLVLTVTQMLRKKGVVGKFVEFYGEGLKNLSLADRATIANMAPEYGATCGFFPIDEETLKYLEFSGRDKDLIKLIEVYAKEQGLWTSTGMVFTDTLSLDVSTVVPTIAGPKRPQDKVLLTDAAKDFDKNFKETIKRTALKEYPVENANYKLKDGNIVIAAITSCTNTSNPSVLIAAGLLAKKAIEKGLSSKPWVKTSLAPGSKVVTDYLEKAGLDTYLNQLGFNLVGYGCTTCIGNSGPLNDNINNAITKGELYVASVLSGNRNFEGRVHPQVKANYLASPPLVVAYAIAGSMMVDLYKDSLGKDKSGKDVFLKDIWPSNKEIADTILTSISAQMFRSRYDNVSEGPASWQ</sequence>
<dbReference type="Pfam" id="PF00330">
    <property type="entry name" value="Aconitase"/>
    <property type="match status" value="1"/>
</dbReference>
<reference evidence="16" key="1">
    <citation type="submission" date="2018-10" db="EMBL/GenBank/DDBJ databases">
        <title>Iterative Subtractive Binning of Freshwater Chronoseries Metagenomes Recovers Nearly Complete Genomes from over Four Hundred Novel Species.</title>
        <authorList>
            <person name="Rodriguez-R L.M."/>
            <person name="Tsementzi D."/>
            <person name="Luo C."/>
            <person name="Konstantinidis K.T."/>
        </authorList>
    </citation>
    <scope>NUCLEOTIDE SEQUENCE</scope>
    <source>
        <strain evidence="16">WB8_1A_003</strain>
    </source>
</reference>
<evidence type="ECO:0000256" key="6">
    <source>
        <dbReference type="ARBA" id="ARBA00022485"/>
    </source>
</evidence>
<dbReference type="GO" id="GO:0051539">
    <property type="term" value="F:4 iron, 4 sulfur cluster binding"/>
    <property type="evidence" value="ECO:0007669"/>
    <property type="project" value="UniProtKB-KW"/>
</dbReference>
<evidence type="ECO:0000256" key="1">
    <source>
        <dbReference type="ARBA" id="ARBA00001966"/>
    </source>
</evidence>
<evidence type="ECO:0000256" key="4">
    <source>
        <dbReference type="ARBA" id="ARBA00011245"/>
    </source>
</evidence>
<evidence type="ECO:0000256" key="5">
    <source>
        <dbReference type="ARBA" id="ARBA00012926"/>
    </source>
</evidence>
<evidence type="ECO:0000313" key="16">
    <source>
        <dbReference type="EMBL" id="NCU50769.1"/>
    </source>
</evidence>
<evidence type="ECO:0000256" key="14">
    <source>
        <dbReference type="ARBA" id="ARBA00031977"/>
    </source>
</evidence>
<evidence type="ECO:0000256" key="12">
    <source>
        <dbReference type="ARBA" id="ARBA00023501"/>
    </source>
</evidence>
<feature type="domain" description="Aconitase/3-isopropylmalate dehydratase large subunit alpha/beta/alpha" evidence="15">
    <location>
        <begin position="2"/>
        <end position="450"/>
    </location>
</feature>
<evidence type="ECO:0000256" key="13">
    <source>
        <dbReference type="ARBA" id="ARBA00031081"/>
    </source>
</evidence>
<name>A0A966HM67_9PROT</name>
<comment type="cofactor">
    <cofactor evidence="1">
        <name>[4Fe-4S] cluster</name>
        <dbReference type="ChEBI" id="CHEBI:49883"/>
    </cofactor>
</comment>
<evidence type="ECO:0000256" key="2">
    <source>
        <dbReference type="ARBA" id="ARBA00002737"/>
    </source>
</evidence>
<evidence type="ECO:0000259" key="15">
    <source>
        <dbReference type="Pfam" id="PF00330"/>
    </source>
</evidence>
<dbReference type="InterPro" id="IPR001030">
    <property type="entry name" value="Acoase/IPM_deHydtase_lsu_aba"/>
</dbReference>
<keyword evidence="10" id="KW-0408">Iron</keyword>
<dbReference type="FunFam" id="3.30.499.10:FF:000020">
    <property type="entry name" value="Aconitate hydratase A"/>
    <property type="match status" value="1"/>
</dbReference>
<evidence type="ECO:0000256" key="11">
    <source>
        <dbReference type="ARBA" id="ARBA00023014"/>
    </source>
</evidence>
<evidence type="ECO:0000256" key="10">
    <source>
        <dbReference type="ARBA" id="ARBA00023004"/>
    </source>
</evidence>
<dbReference type="InterPro" id="IPR018136">
    <property type="entry name" value="Aconitase_4Fe-4S_BS"/>
</dbReference>
<dbReference type="InterPro" id="IPR036008">
    <property type="entry name" value="Aconitase_4Fe-4S_dom"/>
</dbReference>
<evidence type="ECO:0000313" key="17">
    <source>
        <dbReference type="Proteomes" id="UP000699985"/>
    </source>
</evidence>
<keyword evidence="6" id="KW-0004">4Fe-4S</keyword>
<dbReference type="EMBL" id="RGMI01000158">
    <property type="protein sequence ID" value="NCU50769.1"/>
    <property type="molecule type" value="Genomic_DNA"/>
</dbReference>
<dbReference type="InterPro" id="IPR015931">
    <property type="entry name" value="Acnase/IPM_dHydase_lsu_aba_1/3"/>
</dbReference>
<evidence type="ECO:0000256" key="9">
    <source>
        <dbReference type="ARBA" id="ARBA00022884"/>
    </source>
</evidence>
<comment type="subunit">
    <text evidence="4">Monomer.</text>
</comment>
<keyword evidence="11" id="KW-0411">Iron-sulfur</keyword>
<feature type="non-terminal residue" evidence="16">
    <location>
        <position position="1"/>
    </location>
</feature>
<dbReference type="Proteomes" id="UP000699985">
    <property type="component" value="Unassembled WGS sequence"/>
</dbReference>
<gene>
    <name evidence="16" type="primary">acnA</name>
    <name evidence="16" type="ORF">EBX29_03260</name>
</gene>
<dbReference type="GO" id="GO:0046872">
    <property type="term" value="F:metal ion binding"/>
    <property type="evidence" value="ECO:0007669"/>
    <property type="project" value="UniProtKB-KW"/>
</dbReference>
<keyword evidence="7" id="KW-0816">Tricarboxylic acid cycle</keyword>
<protein>
    <recommendedName>
        <fullName evidence="5">aconitate hydratase</fullName>
        <ecNumber evidence="5">4.2.1.3</ecNumber>
    </recommendedName>
    <alternativeName>
        <fullName evidence="14">Iron-responsive protein-like</fullName>
    </alternativeName>
    <alternativeName>
        <fullName evidence="13">RNA-binding protein</fullName>
    </alternativeName>
</protein>
<dbReference type="NCBIfam" id="NF006757">
    <property type="entry name" value="PRK09277.1"/>
    <property type="match status" value="1"/>
</dbReference>
<dbReference type="PROSITE" id="PS01244">
    <property type="entry name" value="ACONITASE_2"/>
    <property type="match status" value="1"/>
</dbReference>
<dbReference type="GO" id="GO:0006099">
    <property type="term" value="P:tricarboxylic acid cycle"/>
    <property type="evidence" value="ECO:0007669"/>
    <property type="project" value="UniProtKB-KW"/>
</dbReference>
<dbReference type="PANTHER" id="PTHR11670">
    <property type="entry name" value="ACONITASE/IRON-RESPONSIVE ELEMENT FAMILY MEMBER"/>
    <property type="match status" value="1"/>
</dbReference>
<dbReference type="GO" id="GO:0003994">
    <property type="term" value="F:aconitate hydratase activity"/>
    <property type="evidence" value="ECO:0007669"/>
    <property type="project" value="UniProtKB-EC"/>
</dbReference>
<feature type="non-terminal residue" evidence="16">
    <location>
        <position position="510"/>
    </location>
</feature>
<comment type="function">
    <text evidence="2">Involved in the catabolism of short chain fatty acids (SCFA) via the tricarboxylic acid (TCA)(acetyl degradation route) and probably the 2-methylcitrate cycle I (propionate degradation route). Catalyzes the reversible isomerization of citrate to isocitrate via cis-aconitate. Could catalyze the hydration of 2-methyl-cis-aconitate to yield (2R,3S)-2-methylisocitrate. The apo form of AcnA functions as a RNA-binding regulatory protein.</text>
</comment>
<keyword evidence="16" id="KW-0456">Lyase</keyword>
<dbReference type="PRINTS" id="PR00415">
    <property type="entry name" value="ACONITASE"/>
</dbReference>
<dbReference type="InterPro" id="IPR006249">
    <property type="entry name" value="Aconitase/IRP2"/>
</dbReference>
<evidence type="ECO:0000256" key="3">
    <source>
        <dbReference type="ARBA" id="ARBA00005163"/>
    </source>
</evidence>